<accession>V4RH45</accession>
<dbReference type="EMBL" id="AWXZ01000020">
    <property type="protein sequence ID" value="ESR25441.1"/>
    <property type="molecule type" value="Genomic_DNA"/>
</dbReference>
<dbReference type="GO" id="GO:0006596">
    <property type="term" value="P:polyamine biosynthetic process"/>
    <property type="evidence" value="ECO:0007669"/>
    <property type="project" value="UniProtKB-KW"/>
</dbReference>
<proteinExistence type="predicted"/>
<organism evidence="2 3">
    <name type="scientific">Lutibaculum baratangense AMV1</name>
    <dbReference type="NCBI Taxonomy" id="631454"/>
    <lineage>
        <taxon>Bacteria</taxon>
        <taxon>Pseudomonadati</taxon>
        <taxon>Pseudomonadota</taxon>
        <taxon>Alphaproteobacteria</taxon>
        <taxon>Hyphomicrobiales</taxon>
        <taxon>Tepidamorphaceae</taxon>
        <taxon>Lutibaculum</taxon>
    </lineage>
</organism>
<dbReference type="PATRIC" id="fig|631454.5.peg.1715"/>
<dbReference type="InterPro" id="IPR029063">
    <property type="entry name" value="SAM-dependent_MTases_sf"/>
</dbReference>
<dbReference type="STRING" id="631454.N177_1736"/>
<dbReference type="eggNOG" id="COG0421">
    <property type="taxonomic scope" value="Bacteria"/>
</dbReference>
<dbReference type="Gene3D" id="3.40.50.150">
    <property type="entry name" value="Vaccinia Virus protein VP39"/>
    <property type="match status" value="1"/>
</dbReference>
<evidence type="ECO:0008006" key="4">
    <source>
        <dbReference type="Google" id="ProtNLM"/>
    </source>
</evidence>
<evidence type="ECO:0000256" key="1">
    <source>
        <dbReference type="ARBA" id="ARBA00023115"/>
    </source>
</evidence>
<keyword evidence="3" id="KW-1185">Reference proteome</keyword>
<keyword evidence="1" id="KW-0620">Polyamine biosynthesis</keyword>
<dbReference type="RefSeq" id="WP_023431877.1">
    <property type="nucleotide sequence ID" value="NZ_AWXZ01000020.1"/>
</dbReference>
<dbReference type="SUPFAM" id="SSF53335">
    <property type="entry name" value="S-adenosyl-L-methionine-dependent methyltransferases"/>
    <property type="match status" value="1"/>
</dbReference>
<comment type="caution">
    <text evidence="2">The sequence shown here is derived from an EMBL/GenBank/DDBJ whole genome shotgun (WGS) entry which is preliminary data.</text>
</comment>
<dbReference type="PANTHER" id="PTHR43317">
    <property type="entry name" value="THERMOSPERMINE SYNTHASE ACAULIS5"/>
    <property type="match status" value="1"/>
</dbReference>
<reference evidence="2 3" key="1">
    <citation type="journal article" date="2014" name="Genome Announc.">
        <title>Draft Genome Sequence of Lutibaculum baratangense Strain AMV1T, Isolated from a Mud Volcano in Andamans, India.</title>
        <authorList>
            <person name="Singh A."/>
            <person name="Sreenivas A."/>
            <person name="Sathyanarayana Reddy G."/>
            <person name="Pinnaka A.K."/>
            <person name="Shivaji S."/>
        </authorList>
    </citation>
    <scope>NUCLEOTIDE SEQUENCE [LARGE SCALE GENOMIC DNA]</scope>
    <source>
        <strain evidence="2 3">AMV1</strain>
    </source>
</reference>
<dbReference type="PANTHER" id="PTHR43317:SF3">
    <property type="entry name" value="BLR2883 PROTEIN"/>
    <property type="match status" value="1"/>
</dbReference>
<sequence>MFEELDYRPTPLGALTLRRRRRPGSDEDVYEIMLRDEFLMSSMFTFGETELARLALSRLDGEALDVVVGGLGLGHTAQACLSDRRVDSLLVVEALEPVVEWHEQGLVPLGRELSEDARCRFVVGDFFRMVADSELDPDNPGRRFDAIVVDIDHSPELLLSDTSASFYEDTGLAAVEKLLRPGGVFALWSTDPPDDGFLVPLRKRFAAVEAHVVSFPVPNWYEPETNTVYVATVRAHAGDGKA</sequence>
<evidence type="ECO:0000313" key="3">
    <source>
        <dbReference type="Proteomes" id="UP000017819"/>
    </source>
</evidence>
<gene>
    <name evidence="2" type="ORF">N177_1736</name>
</gene>
<protein>
    <recommendedName>
        <fullName evidence="4">Spermidine synthase</fullName>
    </recommendedName>
</protein>
<evidence type="ECO:0000313" key="2">
    <source>
        <dbReference type="EMBL" id="ESR25441.1"/>
    </source>
</evidence>
<dbReference type="Proteomes" id="UP000017819">
    <property type="component" value="Unassembled WGS sequence"/>
</dbReference>
<name>V4RH45_9HYPH</name>
<dbReference type="AlphaFoldDB" id="V4RH45"/>